<evidence type="ECO:0000256" key="5">
    <source>
        <dbReference type="SAM" id="MobiDB-lite"/>
    </source>
</evidence>
<keyword evidence="1" id="KW-0547">Nucleotide-binding</keyword>
<dbReference type="Proteomes" id="UP000572528">
    <property type="component" value="Unassembled WGS sequence"/>
</dbReference>
<comment type="caution">
    <text evidence="7">The sequence shown here is derived from an EMBL/GenBank/DDBJ whole genome shotgun (WGS) entry which is preliminary data.</text>
</comment>
<feature type="binding site" evidence="3">
    <location>
        <position position="153"/>
    </location>
    <ligand>
        <name>substrate</name>
    </ligand>
</feature>
<gene>
    <name evidence="7" type="ORF">HZZ05_00350</name>
</gene>
<evidence type="ECO:0000256" key="1">
    <source>
        <dbReference type="ARBA" id="ARBA00022741"/>
    </source>
</evidence>
<evidence type="ECO:0000259" key="6">
    <source>
        <dbReference type="PROSITE" id="PS51084"/>
    </source>
</evidence>
<dbReference type="AlphaFoldDB" id="A0A853EFE7"/>
<dbReference type="PROSITE" id="PS51084">
    <property type="entry name" value="HIT_2"/>
    <property type="match status" value="1"/>
</dbReference>
<dbReference type="PANTHER" id="PTHR42997">
    <property type="entry name" value="HIT FAMILY HYDROLASE"/>
    <property type="match status" value="1"/>
</dbReference>
<feature type="domain" description="HIT" evidence="6">
    <location>
        <begin position="55"/>
        <end position="164"/>
    </location>
</feature>
<dbReference type="InterPro" id="IPR036265">
    <property type="entry name" value="HIT-like_sf"/>
</dbReference>
<protein>
    <submittedName>
        <fullName evidence="7">HIT domain-containing protein</fullName>
    </submittedName>
</protein>
<dbReference type="InterPro" id="IPR052908">
    <property type="entry name" value="AP-4-A_phosphorylase"/>
</dbReference>
<dbReference type="SUPFAM" id="SSF54197">
    <property type="entry name" value="HIT-like"/>
    <property type="match status" value="1"/>
</dbReference>
<dbReference type="InterPro" id="IPR039383">
    <property type="entry name" value="FHIT"/>
</dbReference>
<dbReference type="CDD" id="cd01275">
    <property type="entry name" value="FHIT"/>
    <property type="match status" value="1"/>
</dbReference>
<dbReference type="Gene3D" id="3.30.428.10">
    <property type="entry name" value="HIT-like"/>
    <property type="match status" value="1"/>
</dbReference>
<reference evidence="7 8" key="1">
    <citation type="submission" date="2020-07" db="EMBL/GenBank/DDBJ databases">
        <title>MOT database genomes.</title>
        <authorList>
            <person name="Joseph S."/>
            <person name="Aduse-Opoku J."/>
            <person name="Hashim A."/>
            <person name="Wade W."/>
            <person name="Curtis M."/>
        </authorList>
    </citation>
    <scope>NUCLEOTIDE SEQUENCE [LARGE SCALE GENOMIC DNA]</scope>
    <source>
        <strain evidence="7 8">WMus004</strain>
    </source>
</reference>
<evidence type="ECO:0000256" key="4">
    <source>
        <dbReference type="PROSITE-ProRule" id="PRU00464"/>
    </source>
</evidence>
<feature type="region of interest" description="Disordered" evidence="5">
    <location>
        <begin position="1"/>
        <end position="26"/>
    </location>
</feature>
<dbReference type="GO" id="GO:0000166">
    <property type="term" value="F:nucleotide binding"/>
    <property type="evidence" value="ECO:0007669"/>
    <property type="project" value="UniProtKB-KW"/>
</dbReference>
<evidence type="ECO:0000313" key="8">
    <source>
        <dbReference type="Proteomes" id="UP000572528"/>
    </source>
</evidence>
<dbReference type="Pfam" id="PF01230">
    <property type="entry name" value="HIT"/>
    <property type="match status" value="1"/>
</dbReference>
<feature type="short sequence motif" description="Histidine triad motif" evidence="4">
    <location>
        <begin position="149"/>
        <end position="153"/>
    </location>
</feature>
<dbReference type="RefSeq" id="WP_179899355.1">
    <property type="nucleotide sequence ID" value="NZ_JACBXV010000002.1"/>
</dbReference>
<name>A0A853EFE7_9ACTO</name>
<sequence length="200" mass="22036">MGQGTEAAGRPGPPAEKPFYHEGAPSPFQRLWTPHRMVYIGGQDKPTDDSVSQCPFCQLPGRGDEEALVVHRGRACYVLMNLYPYNTGHLLVCPYRHVSDWTRATAQERIEIGELTARAMEVVRHVAHPHGFNLGMNQGEVGGAGIAAHLHQHIVPRWMGDANFMPIIGRTKPVPQLLGEQRDMLAAAWEAAPTGCRDEA</sequence>
<dbReference type="EMBL" id="JACBXV010000002">
    <property type="protein sequence ID" value="NYS68009.1"/>
    <property type="molecule type" value="Genomic_DNA"/>
</dbReference>
<proteinExistence type="predicted"/>
<dbReference type="GO" id="GO:0003824">
    <property type="term" value="F:catalytic activity"/>
    <property type="evidence" value="ECO:0007669"/>
    <property type="project" value="InterPro"/>
</dbReference>
<feature type="active site" description="Tele-AMP-histidine intermediate" evidence="2">
    <location>
        <position position="151"/>
    </location>
</feature>
<evidence type="ECO:0000313" key="7">
    <source>
        <dbReference type="EMBL" id="NYS68009.1"/>
    </source>
</evidence>
<evidence type="ECO:0000256" key="2">
    <source>
        <dbReference type="PIRSR" id="PIRSR639383-1"/>
    </source>
</evidence>
<dbReference type="PANTHER" id="PTHR42997:SF1">
    <property type="entry name" value="AP-4-A PHOSPHORYLASE"/>
    <property type="match status" value="1"/>
</dbReference>
<dbReference type="InterPro" id="IPR011146">
    <property type="entry name" value="HIT-like"/>
</dbReference>
<feature type="binding site" evidence="3">
    <location>
        <position position="81"/>
    </location>
    <ligand>
        <name>substrate</name>
    </ligand>
</feature>
<organism evidence="7 8">
    <name type="scientific">Actinomyces bowdenii</name>
    <dbReference type="NCBI Taxonomy" id="131109"/>
    <lineage>
        <taxon>Bacteria</taxon>
        <taxon>Bacillati</taxon>
        <taxon>Actinomycetota</taxon>
        <taxon>Actinomycetes</taxon>
        <taxon>Actinomycetales</taxon>
        <taxon>Actinomycetaceae</taxon>
        <taxon>Actinomyces</taxon>
    </lineage>
</organism>
<accession>A0A853EFE7</accession>
<evidence type="ECO:0000256" key="3">
    <source>
        <dbReference type="PIRSR" id="PIRSR639383-2"/>
    </source>
</evidence>